<feature type="non-terminal residue" evidence="1">
    <location>
        <position position="58"/>
    </location>
</feature>
<reference evidence="2" key="1">
    <citation type="journal article" date="2015" name="MBio">
        <title>Genome-Resolved Metagenomic Analysis Reveals Roles for Candidate Phyla and Other Microbial Community Members in Biogeochemical Transformations in Oil Reservoirs.</title>
        <authorList>
            <person name="Hu P."/>
            <person name="Tom L."/>
            <person name="Singh A."/>
            <person name="Thomas B.C."/>
            <person name="Baker B.J."/>
            <person name="Piceno Y.M."/>
            <person name="Andersen G.L."/>
            <person name="Banfield J.F."/>
        </authorList>
    </citation>
    <scope>NUCLEOTIDE SEQUENCE [LARGE SCALE GENOMIC DNA]</scope>
</reference>
<accession>A0A101H1W9</accession>
<keyword evidence="1" id="KW-0031">Aminopeptidase</keyword>
<dbReference type="GO" id="GO:0004177">
    <property type="term" value="F:aminopeptidase activity"/>
    <property type="evidence" value="ECO:0007669"/>
    <property type="project" value="UniProtKB-KW"/>
</dbReference>
<sequence length="58" mass="6892">MKEEEVKKLGEKLTLKKRNAWFTLDRDAVFAYSKQYMNFIGKSVTERLAVRNLVDLLR</sequence>
<evidence type="ECO:0000313" key="2">
    <source>
        <dbReference type="Proteomes" id="UP000054260"/>
    </source>
</evidence>
<comment type="caution">
    <text evidence="1">The sequence shown here is derived from an EMBL/GenBank/DDBJ whole genome shotgun (WGS) entry which is preliminary data.</text>
</comment>
<dbReference type="Proteomes" id="UP000054260">
    <property type="component" value="Unassembled WGS sequence"/>
</dbReference>
<gene>
    <name evidence="1" type="ORF">XD86_0371</name>
</gene>
<dbReference type="EMBL" id="LGGH01000034">
    <property type="protein sequence ID" value="KUK68145.1"/>
    <property type="molecule type" value="Genomic_DNA"/>
</dbReference>
<protein>
    <submittedName>
        <fullName evidence="1">M18 family aminopeptidase</fullName>
    </submittedName>
</protein>
<organism evidence="1 2">
    <name type="scientific">Mesotoga infera</name>
    <dbReference type="NCBI Taxonomy" id="1236046"/>
    <lineage>
        <taxon>Bacteria</taxon>
        <taxon>Thermotogati</taxon>
        <taxon>Thermotogota</taxon>
        <taxon>Thermotogae</taxon>
        <taxon>Kosmotogales</taxon>
        <taxon>Kosmotogaceae</taxon>
        <taxon>Mesotoga</taxon>
    </lineage>
</organism>
<keyword evidence="1" id="KW-0378">Hydrolase</keyword>
<name>A0A101H1W9_9BACT</name>
<keyword evidence="1" id="KW-0645">Protease</keyword>
<proteinExistence type="predicted"/>
<evidence type="ECO:0000313" key="1">
    <source>
        <dbReference type="EMBL" id="KUK68145.1"/>
    </source>
</evidence>
<dbReference type="AlphaFoldDB" id="A0A101H1W9"/>